<gene>
    <name evidence="1" type="ORF">L0P57_13790</name>
</gene>
<comment type="caution">
    <text evidence="1">The sequence shown here is derived from an EMBL/GenBank/DDBJ whole genome shotgun (WGS) entry which is preliminary data.</text>
</comment>
<dbReference type="SUPFAM" id="SSF49899">
    <property type="entry name" value="Concanavalin A-like lectins/glucanases"/>
    <property type="match status" value="1"/>
</dbReference>
<dbReference type="Gene3D" id="2.60.120.200">
    <property type="match status" value="1"/>
</dbReference>
<evidence type="ECO:0000313" key="1">
    <source>
        <dbReference type="EMBL" id="MCG4611988.1"/>
    </source>
</evidence>
<sequence>MREDPANIRLNGENSVTITSQRSDVGKPDGDSMAIKNMVVSVPQDENFTVTVKVTGDLYASFQTAGLVAFTDEKHLMGAMRRYHERLGGNIFECMRYEGSYDESTLPDEQKDVPAWLKLEKNGTTFTAYYSYDNAIWVKIDEKTCNSVGNAATEDIKIGVIALNGGQTVNTDITFEDFTYQAEGAEQATVLPFAVANPEAEPQEQNLTATYNNKDVTLTVDGEPQKIADLLGKFEMKDVADGTEVELTFAPRV</sequence>
<feature type="non-terminal residue" evidence="1">
    <location>
        <position position="253"/>
    </location>
</feature>
<organism evidence="1 2">
    <name type="scientific">Anaeromassilibacillus senegalensis</name>
    <dbReference type="NCBI Taxonomy" id="1673717"/>
    <lineage>
        <taxon>Bacteria</taxon>
        <taxon>Bacillati</taxon>
        <taxon>Bacillota</taxon>
        <taxon>Clostridia</taxon>
        <taxon>Eubacteriales</taxon>
        <taxon>Acutalibacteraceae</taxon>
        <taxon>Anaeromassilibacillus</taxon>
    </lineage>
</organism>
<keyword evidence="2" id="KW-1185">Reference proteome</keyword>
<dbReference type="InterPro" id="IPR009784">
    <property type="entry name" value="DUF1349"/>
</dbReference>
<dbReference type="EMBL" id="JAKNHQ010000043">
    <property type="protein sequence ID" value="MCG4611988.1"/>
    <property type="molecule type" value="Genomic_DNA"/>
</dbReference>
<accession>A0ABS9MN86</accession>
<name>A0ABS9MN86_9FIRM</name>
<dbReference type="InterPro" id="IPR013320">
    <property type="entry name" value="ConA-like_dom_sf"/>
</dbReference>
<reference evidence="1 2" key="1">
    <citation type="submission" date="2022-01" db="EMBL/GenBank/DDBJ databases">
        <title>Collection of gut derived symbiotic bacterial strains cultured from healthy donors.</title>
        <authorList>
            <person name="Lin H."/>
            <person name="Kohout C."/>
            <person name="Waligurski E."/>
            <person name="Pamer E.G."/>
        </authorList>
    </citation>
    <scope>NUCLEOTIDE SEQUENCE [LARGE SCALE GENOMIC DNA]</scope>
    <source>
        <strain evidence="1 2">DFI.7.58</strain>
    </source>
</reference>
<evidence type="ECO:0000313" key="2">
    <source>
        <dbReference type="Proteomes" id="UP001298681"/>
    </source>
</evidence>
<dbReference type="Proteomes" id="UP001298681">
    <property type="component" value="Unassembled WGS sequence"/>
</dbReference>
<proteinExistence type="predicted"/>
<protein>
    <submittedName>
        <fullName evidence="1">DUF1349 domain-containing protein</fullName>
    </submittedName>
</protein>
<dbReference type="Pfam" id="PF07081">
    <property type="entry name" value="DUF1349"/>
    <property type="match status" value="1"/>
</dbReference>